<feature type="region of interest" description="Disordered" evidence="1">
    <location>
        <begin position="1"/>
        <end position="21"/>
    </location>
</feature>
<dbReference type="Gene3D" id="2.30.30.100">
    <property type="match status" value="1"/>
</dbReference>
<feature type="compositionally biased region" description="Acidic residues" evidence="1">
    <location>
        <begin position="1"/>
        <end position="15"/>
    </location>
</feature>
<evidence type="ECO:0000256" key="1">
    <source>
        <dbReference type="SAM" id="MobiDB-lite"/>
    </source>
</evidence>
<dbReference type="STRING" id="1448320.A0A319DH96"/>
<evidence type="ECO:0008006" key="4">
    <source>
        <dbReference type="Google" id="ProtNLM"/>
    </source>
</evidence>
<dbReference type="Proteomes" id="UP000247810">
    <property type="component" value="Unassembled WGS sequence"/>
</dbReference>
<name>A0A319DH96_9EURO</name>
<dbReference type="EMBL" id="KZ825833">
    <property type="protein sequence ID" value="PYH96826.1"/>
    <property type="molecule type" value="Genomic_DNA"/>
</dbReference>
<keyword evidence="3" id="KW-1185">Reference proteome</keyword>
<sequence>MGETTDGEESESESESEARRAWLPVRRAAKLSAGGIRRARRANVQTLPPSSPSHPLSLSFLVSHSSIREESVFASLPFFSDIFFLSPAFRYRPTDAMGKLTSTIGIPIKLLNEAQGHVVTLEITSGVVYRGKLLEGASPASWLHIIVMMQQNKLTDSI</sequence>
<dbReference type="SUPFAM" id="SSF50182">
    <property type="entry name" value="Sm-like ribonucleoproteins"/>
    <property type="match status" value="1"/>
</dbReference>
<dbReference type="OrthoDB" id="6425924at2759"/>
<evidence type="ECO:0000313" key="3">
    <source>
        <dbReference type="Proteomes" id="UP000247810"/>
    </source>
</evidence>
<proteinExistence type="predicted"/>
<gene>
    <name evidence="2" type="ORF">BO71DRAFT_396777</name>
</gene>
<dbReference type="InterPro" id="IPR010920">
    <property type="entry name" value="LSM_dom_sf"/>
</dbReference>
<dbReference type="AlphaFoldDB" id="A0A319DH96"/>
<protein>
    <recommendedName>
        <fullName evidence="4">LSM domain-containing protein</fullName>
    </recommendedName>
</protein>
<dbReference type="VEuPathDB" id="FungiDB:BO71DRAFT_396777"/>
<accession>A0A319DH96</accession>
<organism evidence="2 3">
    <name type="scientific">Aspergillus ellipticus CBS 707.79</name>
    <dbReference type="NCBI Taxonomy" id="1448320"/>
    <lineage>
        <taxon>Eukaryota</taxon>
        <taxon>Fungi</taxon>
        <taxon>Dikarya</taxon>
        <taxon>Ascomycota</taxon>
        <taxon>Pezizomycotina</taxon>
        <taxon>Eurotiomycetes</taxon>
        <taxon>Eurotiomycetidae</taxon>
        <taxon>Eurotiales</taxon>
        <taxon>Aspergillaceae</taxon>
        <taxon>Aspergillus</taxon>
        <taxon>Aspergillus subgen. Circumdati</taxon>
    </lineage>
</organism>
<reference evidence="2 3" key="1">
    <citation type="submission" date="2018-02" db="EMBL/GenBank/DDBJ databases">
        <title>The genomes of Aspergillus section Nigri reveals drivers in fungal speciation.</title>
        <authorList>
            <consortium name="DOE Joint Genome Institute"/>
            <person name="Vesth T.C."/>
            <person name="Nybo J."/>
            <person name="Theobald S."/>
            <person name="Brandl J."/>
            <person name="Frisvad J.C."/>
            <person name="Nielsen K.F."/>
            <person name="Lyhne E.K."/>
            <person name="Kogle M.E."/>
            <person name="Kuo A."/>
            <person name="Riley R."/>
            <person name="Clum A."/>
            <person name="Nolan M."/>
            <person name="Lipzen A."/>
            <person name="Salamov A."/>
            <person name="Henrissat B."/>
            <person name="Wiebenga A."/>
            <person name="De vries R.P."/>
            <person name="Grigoriev I.V."/>
            <person name="Mortensen U.H."/>
            <person name="Andersen M.R."/>
            <person name="Baker S.E."/>
        </authorList>
    </citation>
    <scope>NUCLEOTIDE SEQUENCE [LARGE SCALE GENOMIC DNA]</scope>
    <source>
        <strain evidence="2 3">CBS 707.79</strain>
    </source>
</reference>
<evidence type="ECO:0000313" key="2">
    <source>
        <dbReference type="EMBL" id="PYH96826.1"/>
    </source>
</evidence>